<feature type="region of interest" description="Disordered" evidence="1">
    <location>
        <begin position="346"/>
        <end position="372"/>
    </location>
</feature>
<dbReference type="EMBL" id="VVIM01000010">
    <property type="protein sequence ID" value="KAB0792464.1"/>
    <property type="molecule type" value="Genomic_DNA"/>
</dbReference>
<evidence type="ECO:0000256" key="1">
    <source>
        <dbReference type="SAM" id="MobiDB-lite"/>
    </source>
</evidence>
<comment type="caution">
    <text evidence="4">The sequence shown here is derived from an EMBL/GenBank/DDBJ whole genome shotgun (WGS) entry which is preliminary data.</text>
</comment>
<dbReference type="Proteomes" id="UP000327044">
    <property type="component" value="Unassembled WGS sequence"/>
</dbReference>
<feature type="compositionally biased region" description="Polar residues" evidence="1">
    <location>
        <begin position="363"/>
        <end position="372"/>
    </location>
</feature>
<reference evidence="4 5" key="1">
    <citation type="journal article" date="2018" name="Elife">
        <title>Firefly genomes illuminate parallel origins of bioluminescence in beetles.</title>
        <authorList>
            <person name="Fallon T.R."/>
            <person name="Lower S.E."/>
            <person name="Chang C.H."/>
            <person name="Bessho-Uehara M."/>
            <person name="Martin G.J."/>
            <person name="Bewick A.J."/>
            <person name="Behringer M."/>
            <person name="Debat H.J."/>
            <person name="Wong I."/>
            <person name="Day J.C."/>
            <person name="Suvorov A."/>
            <person name="Silva C.J."/>
            <person name="Stanger-Hall K.F."/>
            <person name="Hall D.W."/>
            <person name="Schmitz R.J."/>
            <person name="Nelson D.R."/>
            <person name="Lewis S.M."/>
            <person name="Shigenobu S."/>
            <person name="Bybee S.M."/>
            <person name="Larracuente A.M."/>
            <person name="Oba Y."/>
            <person name="Weng J.K."/>
        </authorList>
    </citation>
    <scope>NUCLEOTIDE SEQUENCE [LARGE SCALE GENOMIC DNA]</scope>
    <source>
        <strain evidence="4">1611_PpyrPB1</strain>
        <tissue evidence="4">Whole body</tissue>
    </source>
</reference>
<evidence type="ECO:0000313" key="4">
    <source>
        <dbReference type="EMBL" id="KAB0792464.1"/>
    </source>
</evidence>
<feature type="transmembrane region" description="Helical" evidence="2">
    <location>
        <begin position="395"/>
        <end position="416"/>
    </location>
</feature>
<name>A0A5N4A549_PHOPY</name>
<organism evidence="4 5">
    <name type="scientific">Photinus pyralis</name>
    <name type="common">Common eastern firefly</name>
    <name type="synonym">Lampyris pyralis</name>
    <dbReference type="NCBI Taxonomy" id="7054"/>
    <lineage>
        <taxon>Eukaryota</taxon>
        <taxon>Metazoa</taxon>
        <taxon>Ecdysozoa</taxon>
        <taxon>Arthropoda</taxon>
        <taxon>Hexapoda</taxon>
        <taxon>Insecta</taxon>
        <taxon>Pterygota</taxon>
        <taxon>Neoptera</taxon>
        <taxon>Endopterygota</taxon>
        <taxon>Coleoptera</taxon>
        <taxon>Polyphaga</taxon>
        <taxon>Elateriformia</taxon>
        <taxon>Elateroidea</taxon>
        <taxon>Lampyridae</taxon>
        <taxon>Lampyrinae</taxon>
        <taxon>Photinus</taxon>
    </lineage>
</organism>
<sequence>MWQNSALLLGVIFAAAWGAESELDIVLRQGSETRDAPSRLDVDEGTYFTLKCMLAPPLSDGDPVWKAVGNVVRTESDELAFHPVRLEDRGEYLCLDRKGNRYKSVMINVAPRNSVEDLSPPLRKLYEEVRKIAKEEKLNLIGVTIPREEDYLNDEGYAEKPYRAQTQKIDTEVFSGGEEKTTSVKGTTTQSEVEVEEKLTVAPLVEEGANERDSTTTTKTEEYVEDLYEDYEFDDNPNQGEEVTAKDKSYANAANFMYTVDKNPSDENVFFDHHEPNMLFNRFGGEPIGRIPIGLNDIYADYMDNRDSIPKEQETVIVTEPPLEIESKTSRKDWVAINLNDLRRPSHEKDKEISTKPPEHATKSATPTEATTVQSMESTVDKINREVHDMMLFKYIVYALLLILVILLLAFIIRIWHLLEYKPSNDFPPPATQYVKLPQPVTLPTVEDGTESLLP</sequence>
<keyword evidence="5" id="KW-1185">Reference proteome</keyword>
<evidence type="ECO:0008006" key="6">
    <source>
        <dbReference type="Google" id="ProtNLM"/>
    </source>
</evidence>
<proteinExistence type="predicted"/>
<feature type="signal peptide" evidence="3">
    <location>
        <begin position="1"/>
        <end position="18"/>
    </location>
</feature>
<keyword evidence="2" id="KW-1133">Transmembrane helix</keyword>
<evidence type="ECO:0000313" key="5">
    <source>
        <dbReference type="Proteomes" id="UP000327044"/>
    </source>
</evidence>
<dbReference type="InParanoid" id="A0A5N4A549"/>
<gene>
    <name evidence="4" type="ORF">PPYR_14423</name>
</gene>
<accession>A0A5N4A549</accession>
<feature type="compositionally biased region" description="Basic and acidic residues" evidence="1">
    <location>
        <begin position="346"/>
        <end position="362"/>
    </location>
</feature>
<keyword evidence="2" id="KW-0812">Transmembrane</keyword>
<protein>
    <recommendedName>
        <fullName evidence="6">Ig-like domain-containing protein</fullName>
    </recommendedName>
</protein>
<keyword evidence="2" id="KW-0472">Membrane</keyword>
<dbReference type="Gene3D" id="2.60.40.10">
    <property type="entry name" value="Immunoglobulins"/>
    <property type="match status" value="1"/>
</dbReference>
<evidence type="ECO:0000256" key="2">
    <source>
        <dbReference type="SAM" id="Phobius"/>
    </source>
</evidence>
<dbReference type="AlphaFoldDB" id="A0A5N4A549"/>
<evidence type="ECO:0000256" key="3">
    <source>
        <dbReference type="SAM" id="SignalP"/>
    </source>
</evidence>
<feature type="chain" id="PRO_5024429586" description="Ig-like domain-containing protein" evidence="3">
    <location>
        <begin position="19"/>
        <end position="455"/>
    </location>
</feature>
<keyword evidence="3" id="KW-0732">Signal</keyword>
<dbReference type="InterPro" id="IPR013783">
    <property type="entry name" value="Ig-like_fold"/>
</dbReference>